<dbReference type="GO" id="GO:0004518">
    <property type="term" value="F:nuclease activity"/>
    <property type="evidence" value="ECO:0007669"/>
    <property type="project" value="UniProtKB-KW"/>
</dbReference>
<evidence type="ECO:0000256" key="6">
    <source>
        <dbReference type="ARBA" id="ARBA00022801"/>
    </source>
</evidence>
<dbReference type="OrthoDB" id="6358932at2759"/>
<dbReference type="InterPro" id="IPR027806">
    <property type="entry name" value="HARBI1_dom"/>
</dbReference>
<organism evidence="9 10">
    <name type="scientific">Daphnia galeata</name>
    <dbReference type="NCBI Taxonomy" id="27404"/>
    <lineage>
        <taxon>Eukaryota</taxon>
        <taxon>Metazoa</taxon>
        <taxon>Ecdysozoa</taxon>
        <taxon>Arthropoda</taxon>
        <taxon>Crustacea</taxon>
        <taxon>Branchiopoda</taxon>
        <taxon>Diplostraca</taxon>
        <taxon>Cladocera</taxon>
        <taxon>Anomopoda</taxon>
        <taxon>Daphniidae</taxon>
        <taxon>Daphnia</taxon>
    </lineage>
</organism>
<sequence length="359" mass="40675">MAIPDQGAVIALAILNEIIQQDVDDDDIIFQEICASNSAKHVLNSDNREGPRQFSGIDGYVEYTVTGYSDPYFKKHFRMCRVSFENLCRRMAPHINGIEKRVCVPVETKLLLTLWTLGNLESFRGVGDRFGLQMGNAHFIFLSVARAFRLNSGKFIKWPARHEYQNLSQQFTFPFAIGSIDGTYIRIRQPLHQSHAYTNRKKFCAITLQAVCKPNLEFIDVSTGYPSSMHDSSVYAHSKLGQNLTRLLVGTRYVLLADSAYGLSIRIMKPYRNTGGLSDVRKWRRLRFLDMLLLNRIPDVIITACCLHNLCIEFGDVDEAEFDDEDLDGVANEDGVEDNDEIGTAAGKRKRNAISYLLM</sequence>
<keyword evidence="10" id="KW-1185">Reference proteome</keyword>
<name>A0A8J2WEZ5_9CRUS</name>
<feature type="domain" description="DDE Tnp4" evidence="8">
    <location>
        <begin position="180"/>
        <end position="273"/>
    </location>
</feature>
<proteinExistence type="inferred from homology"/>
<evidence type="ECO:0000256" key="1">
    <source>
        <dbReference type="ARBA" id="ARBA00001968"/>
    </source>
</evidence>
<evidence type="ECO:0000256" key="2">
    <source>
        <dbReference type="ARBA" id="ARBA00004123"/>
    </source>
</evidence>
<comment type="caution">
    <text evidence="9">The sequence shown here is derived from an EMBL/GenBank/DDBJ whole genome shotgun (WGS) entry which is preliminary data.</text>
</comment>
<evidence type="ECO:0000256" key="4">
    <source>
        <dbReference type="ARBA" id="ARBA00022722"/>
    </source>
</evidence>
<dbReference type="AlphaFoldDB" id="A0A8J2WEZ5"/>
<keyword evidence="5" id="KW-0479">Metal-binding</keyword>
<evidence type="ECO:0000256" key="3">
    <source>
        <dbReference type="ARBA" id="ARBA00006958"/>
    </source>
</evidence>
<dbReference type="GO" id="GO:0005634">
    <property type="term" value="C:nucleus"/>
    <property type="evidence" value="ECO:0007669"/>
    <property type="project" value="UniProtKB-SubCell"/>
</dbReference>
<protein>
    <recommendedName>
        <fullName evidence="8">DDE Tnp4 domain-containing protein</fullName>
    </recommendedName>
</protein>
<dbReference type="PANTHER" id="PTHR22930:SF292">
    <property type="entry name" value="DDE TNP4 DOMAIN-CONTAINING PROTEIN"/>
    <property type="match status" value="1"/>
</dbReference>
<evidence type="ECO:0000313" key="9">
    <source>
        <dbReference type="EMBL" id="CAH0104780.1"/>
    </source>
</evidence>
<accession>A0A8J2WEZ5</accession>
<dbReference type="GO" id="GO:0016787">
    <property type="term" value="F:hydrolase activity"/>
    <property type="evidence" value="ECO:0007669"/>
    <property type="project" value="UniProtKB-KW"/>
</dbReference>
<dbReference type="PANTHER" id="PTHR22930">
    <property type="match status" value="1"/>
</dbReference>
<evidence type="ECO:0000259" key="8">
    <source>
        <dbReference type="Pfam" id="PF13359"/>
    </source>
</evidence>
<reference evidence="9" key="1">
    <citation type="submission" date="2021-11" db="EMBL/GenBank/DDBJ databases">
        <authorList>
            <person name="Schell T."/>
        </authorList>
    </citation>
    <scope>NUCLEOTIDE SEQUENCE</scope>
    <source>
        <strain evidence="9">M5</strain>
    </source>
</reference>
<dbReference type="EMBL" id="CAKKLH010000157">
    <property type="protein sequence ID" value="CAH0104780.1"/>
    <property type="molecule type" value="Genomic_DNA"/>
</dbReference>
<comment type="cofactor">
    <cofactor evidence="1">
        <name>a divalent metal cation</name>
        <dbReference type="ChEBI" id="CHEBI:60240"/>
    </cofactor>
</comment>
<keyword evidence="4" id="KW-0540">Nuclease</keyword>
<dbReference type="Proteomes" id="UP000789390">
    <property type="component" value="Unassembled WGS sequence"/>
</dbReference>
<evidence type="ECO:0000313" key="10">
    <source>
        <dbReference type="Proteomes" id="UP000789390"/>
    </source>
</evidence>
<keyword evidence="7" id="KW-0539">Nucleus</keyword>
<comment type="subcellular location">
    <subcellularLocation>
        <location evidence="2">Nucleus</location>
    </subcellularLocation>
</comment>
<comment type="similarity">
    <text evidence="3">Belongs to the HARBI1 family.</text>
</comment>
<keyword evidence="6" id="KW-0378">Hydrolase</keyword>
<dbReference type="InterPro" id="IPR045249">
    <property type="entry name" value="HARBI1-like"/>
</dbReference>
<gene>
    <name evidence="9" type="ORF">DGAL_LOCUS7707</name>
</gene>
<dbReference type="GO" id="GO:0046872">
    <property type="term" value="F:metal ion binding"/>
    <property type="evidence" value="ECO:0007669"/>
    <property type="project" value="UniProtKB-KW"/>
</dbReference>
<dbReference type="Pfam" id="PF13359">
    <property type="entry name" value="DDE_Tnp_4"/>
    <property type="match status" value="1"/>
</dbReference>
<evidence type="ECO:0000256" key="7">
    <source>
        <dbReference type="ARBA" id="ARBA00023242"/>
    </source>
</evidence>
<evidence type="ECO:0000256" key="5">
    <source>
        <dbReference type="ARBA" id="ARBA00022723"/>
    </source>
</evidence>